<dbReference type="PROSITE" id="PS00131">
    <property type="entry name" value="CARBOXYPEPT_SER_SER"/>
    <property type="match status" value="1"/>
</dbReference>
<keyword evidence="7" id="KW-1185">Reference proteome</keyword>
<dbReference type="GO" id="GO:0004185">
    <property type="term" value="F:serine-type carboxypeptidase activity"/>
    <property type="evidence" value="ECO:0007669"/>
    <property type="project" value="UniProtKB-UniRule"/>
</dbReference>
<organism evidence="6 7">
    <name type="scientific">Blomia tropicalis</name>
    <name type="common">Mite</name>
    <dbReference type="NCBI Taxonomy" id="40697"/>
    <lineage>
        <taxon>Eukaryota</taxon>
        <taxon>Metazoa</taxon>
        <taxon>Ecdysozoa</taxon>
        <taxon>Arthropoda</taxon>
        <taxon>Chelicerata</taxon>
        <taxon>Arachnida</taxon>
        <taxon>Acari</taxon>
        <taxon>Acariformes</taxon>
        <taxon>Sarcoptiformes</taxon>
        <taxon>Astigmata</taxon>
        <taxon>Glycyphagoidea</taxon>
        <taxon>Echimyopodidae</taxon>
        <taxon>Blomia</taxon>
    </lineage>
</organism>
<protein>
    <recommendedName>
        <fullName evidence="5">Carboxypeptidase</fullName>
        <ecNumber evidence="5">3.4.16.-</ecNumber>
    </recommendedName>
</protein>
<dbReference type="GO" id="GO:0031647">
    <property type="term" value="P:regulation of protein stability"/>
    <property type="evidence" value="ECO:0007669"/>
    <property type="project" value="UniProtKB-ARBA"/>
</dbReference>
<feature type="chain" id="PRO_5040540541" description="Carboxypeptidase" evidence="5">
    <location>
        <begin position="18"/>
        <end position="1271"/>
    </location>
</feature>
<dbReference type="InterPro" id="IPR018202">
    <property type="entry name" value="Ser_caboxypep_ser_AS"/>
</dbReference>
<dbReference type="SUPFAM" id="SSF53474">
    <property type="entry name" value="alpha/beta-Hydrolases"/>
    <property type="match status" value="1"/>
</dbReference>
<evidence type="ECO:0000256" key="1">
    <source>
        <dbReference type="ARBA" id="ARBA00009431"/>
    </source>
</evidence>
<dbReference type="SUPFAM" id="SSF48452">
    <property type="entry name" value="TPR-like"/>
    <property type="match status" value="1"/>
</dbReference>
<dbReference type="EMBL" id="JAPWDV010000001">
    <property type="protein sequence ID" value="KAJ6222244.1"/>
    <property type="molecule type" value="Genomic_DNA"/>
</dbReference>
<evidence type="ECO:0000256" key="4">
    <source>
        <dbReference type="ARBA" id="ARBA00022801"/>
    </source>
</evidence>
<keyword evidence="3 5" id="KW-0645">Protease</keyword>
<dbReference type="InterPro" id="IPR011990">
    <property type="entry name" value="TPR-like_helical_dom_sf"/>
</dbReference>
<dbReference type="InterPro" id="IPR033124">
    <property type="entry name" value="Ser_caboxypep_his_AS"/>
</dbReference>
<dbReference type="PANTHER" id="PTHR11802:SF201">
    <property type="entry name" value="CARBOXYPEPTIDASE"/>
    <property type="match status" value="1"/>
</dbReference>
<feature type="signal peptide" evidence="5">
    <location>
        <begin position="1"/>
        <end position="17"/>
    </location>
</feature>
<keyword evidence="2 5" id="KW-0121">Carboxypeptidase</keyword>
<dbReference type="PANTHER" id="PTHR11802">
    <property type="entry name" value="SERINE PROTEASE FAMILY S10 SERINE CARBOXYPEPTIDASE"/>
    <property type="match status" value="1"/>
</dbReference>
<evidence type="ECO:0000256" key="5">
    <source>
        <dbReference type="RuleBase" id="RU361156"/>
    </source>
</evidence>
<keyword evidence="5" id="KW-0732">Signal</keyword>
<dbReference type="PROSITE" id="PS00560">
    <property type="entry name" value="CARBOXYPEPT_SER_HIS"/>
    <property type="match status" value="1"/>
</dbReference>
<comment type="caution">
    <text evidence="6">The sequence shown here is derived from an EMBL/GenBank/DDBJ whole genome shotgun (WGS) entry which is preliminary data.</text>
</comment>
<sequence>MWKIFAIFIYFINVCNCQFVLCPGLEDEVTKIPGLNVSPNFRQFAGYLEATNNTFFYYWFFESQNQQSDPLVLWLNGGPGCSSVMGALTENGPFRLNKDGSLSFNDFSWNKRVNILYLESPAGVGFSYKNGGNNLITGDTETAINNHEALKSFFLKFPYLMENDFYIAGESYGGMYIPTLSSLIVQTQYPRNFKGIAIGNGYLDETLNGNSMLQYAYYHGLYDISLWKQLHNHCCSANETIADYCDYVSKQNRQCKDTISLINQQLYNQPLNLYDIYGKCEHNTNYAKSLFDVQFTREYAEKRYIKKRLLKLDGEVGDQTDPPCMNFGYADAWLNQKSVRSALNVRQESNYWTTCNPHITTTYVHEFKSMRQTIQYLHKKGLRILIYNGDADYMCAYLGDHWFVESLGLRTTKAYQPWMYKDQIGGYMKGFDNLIFATIRGAGHTVPTDRPEILKNPVISINKSQYTVYENGQEWLVVNMTIIKKTNPILIPKQFLEMLSNDNSTKIARNWFKDVWVAIQEQSIYWYKNGKIEHKILMIPECRVNAIFFNPIDQNFYAISTNQIFIVEIDLKPEILNVNKDLSNVKLLFFNMDAFNVIDNWFKNINKDDSLVDSILEMLKDENTVKADLSQLDNFERYRAVFLGQKDIESFVDKFFVDKMKNNVSGKDENKAKNYREHGNSAYMLKDFCKAFNCYSSAILYSPTNNESSELALAYGNRSAVFFELRKWENCLIDIDFAMSNGYQSYKKNRKLFFRKIECLIALNRFNEARSVLEKLPEQQNLNVDSFENDRINQFRLKLNGNQTSSEANEKVNNLSLKSVISPLQNFEPSKNFPIINSKIEIEYNEALEGHLVVKQDINIGEIIIIESPNLRVTTAQIKDFSRYMQVYQLVTSYKFDEDELLRFTVTAGILARLALYSKYTSKKSELFIGGVLLRHLLQLVTNLKFSMRYGNSTVHDDYNIKEQSIKTKDELQLNEVLKLEPISAAIFPMLSLLKISCCNPNVACVEDVPGIFIATKEVSLGNDLYINYNPNLADFNDKKRSSHVQMGNYCNCHHCELKSKDGFGEYYPIICQNNSCKATNLPLTRQTSNEKYFLCPNCKESFSEYNVLEKHSIIQDCFEIIYYYMKILGKPIIGAPLLQHSDWEHIALNRMKMKKNLKGSLEFLEEMLCKDQSEKLGKLYDKMSELYCMIGDLKASISCLEKFLAYQKETLGPEKCNQEMKTKVRKTFESTIQLLKIYIDIYEKYSNENSDLVSLFKHVSEMFNSLKKRF</sequence>
<dbReference type="Proteomes" id="UP001142055">
    <property type="component" value="Chromosome 1"/>
</dbReference>
<evidence type="ECO:0000313" key="6">
    <source>
        <dbReference type="EMBL" id="KAJ6222244.1"/>
    </source>
</evidence>
<dbReference type="PRINTS" id="PR00724">
    <property type="entry name" value="CRBOXYPTASEC"/>
</dbReference>
<keyword evidence="4 5" id="KW-0378">Hydrolase</keyword>
<evidence type="ECO:0000256" key="2">
    <source>
        <dbReference type="ARBA" id="ARBA00022645"/>
    </source>
</evidence>
<dbReference type="GO" id="GO:1904715">
    <property type="term" value="P:negative regulation of chaperone-mediated autophagy"/>
    <property type="evidence" value="ECO:0007669"/>
    <property type="project" value="UniProtKB-ARBA"/>
</dbReference>
<dbReference type="SUPFAM" id="SSF82199">
    <property type="entry name" value="SET domain"/>
    <property type="match status" value="1"/>
</dbReference>
<name>A0A9Q0MB84_BLOTA</name>
<dbReference type="InterPro" id="IPR001563">
    <property type="entry name" value="Peptidase_S10"/>
</dbReference>
<dbReference type="InterPro" id="IPR029058">
    <property type="entry name" value="AB_hydrolase_fold"/>
</dbReference>
<reference evidence="6" key="1">
    <citation type="submission" date="2022-12" db="EMBL/GenBank/DDBJ databases">
        <title>Genome assemblies of Blomia tropicalis.</title>
        <authorList>
            <person name="Cui Y."/>
        </authorList>
    </citation>
    <scope>NUCLEOTIDE SEQUENCE</scope>
    <source>
        <tissue evidence="6">Adult mites</tissue>
    </source>
</reference>
<dbReference type="Gene3D" id="2.170.270.10">
    <property type="entry name" value="SET domain"/>
    <property type="match status" value="1"/>
</dbReference>
<dbReference type="InterPro" id="IPR046341">
    <property type="entry name" value="SET_dom_sf"/>
</dbReference>
<dbReference type="GO" id="GO:0006508">
    <property type="term" value="P:proteolysis"/>
    <property type="evidence" value="ECO:0007669"/>
    <property type="project" value="UniProtKB-KW"/>
</dbReference>
<dbReference type="Pfam" id="PF00450">
    <property type="entry name" value="Peptidase_S10"/>
    <property type="match status" value="1"/>
</dbReference>
<evidence type="ECO:0000313" key="7">
    <source>
        <dbReference type="Proteomes" id="UP001142055"/>
    </source>
</evidence>
<dbReference type="AlphaFoldDB" id="A0A9Q0MB84"/>
<evidence type="ECO:0000256" key="3">
    <source>
        <dbReference type="ARBA" id="ARBA00022670"/>
    </source>
</evidence>
<gene>
    <name evidence="6" type="ORF">RDWZM_000789</name>
</gene>
<dbReference type="FunFam" id="3.40.50.1820:FF:000335">
    <property type="entry name" value="Carboxypeptidase"/>
    <property type="match status" value="1"/>
</dbReference>
<dbReference type="EC" id="3.4.16.-" evidence="5"/>
<accession>A0A9Q0MB84</accession>
<comment type="similarity">
    <text evidence="1 5">Belongs to the peptidase S10 family.</text>
</comment>
<proteinExistence type="inferred from homology"/>
<dbReference type="Gene3D" id="3.40.50.1820">
    <property type="entry name" value="alpha/beta hydrolase"/>
    <property type="match status" value="1"/>
</dbReference>
<dbReference type="Gene3D" id="1.25.40.10">
    <property type="entry name" value="Tetratricopeptide repeat domain"/>
    <property type="match status" value="1"/>
</dbReference>